<evidence type="ECO:0000313" key="2">
    <source>
        <dbReference type="EMBL" id="VDN38150.1"/>
    </source>
</evidence>
<evidence type="ECO:0000259" key="1">
    <source>
        <dbReference type="PROSITE" id="PS50801"/>
    </source>
</evidence>
<dbReference type="InterPro" id="IPR002645">
    <property type="entry name" value="STAS_dom"/>
</dbReference>
<proteinExistence type="predicted"/>
<dbReference type="Pfam" id="PF01740">
    <property type="entry name" value="STAS"/>
    <property type="match status" value="1"/>
</dbReference>
<dbReference type="AlphaFoldDB" id="A0A183EKA2"/>
<reference evidence="2 3" key="2">
    <citation type="submission" date="2018-11" db="EMBL/GenBank/DDBJ databases">
        <authorList>
            <consortium name="Pathogen Informatics"/>
        </authorList>
    </citation>
    <scope>NUCLEOTIDE SEQUENCE [LARGE SCALE GENOMIC DNA]</scope>
</reference>
<dbReference type="Gene3D" id="3.30.750.24">
    <property type="entry name" value="STAS domain"/>
    <property type="match status" value="1"/>
</dbReference>
<dbReference type="PANTHER" id="PTHR11814">
    <property type="entry name" value="SULFATE TRANSPORTER"/>
    <property type="match status" value="1"/>
</dbReference>
<sequence length="99" mass="11155">MLKEKERIYLIIDASGFTFIDYTGVESLKNLSSDLRKHNIVVMVAASKAAARSLFARCNIYNTIPAKNFFPSVHDAVLFAKAKQLEARNSEKEGQFGWL</sequence>
<dbReference type="WBParaSite" id="GPUH_0002141901-mRNA-1">
    <property type="protein sequence ID" value="GPUH_0002141901-mRNA-1"/>
    <property type="gene ID" value="GPUH_0002141901"/>
</dbReference>
<reference evidence="4" key="1">
    <citation type="submission" date="2016-06" db="UniProtKB">
        <authorList>
            <consortium name="WormBaseParasite"/>
        </authorList>
    </citation>
    <scope>IDENTIFICATION</scope>
</reference>
<gene>
    <name evidence="2" type="ORF">GPUH_LOCUS21397</name>
</gene>
<dbReference type="GO" id="GO:0016020">
    <property type="term" value="C:membrane"/>
    <property type="evidence" value="ECO:0007669"/>
    <property type="project" value="InterPro"/>
</dbReference>
<dbReference type="CDD" id="cd07042">
    <property type="entry name" value="STAS_SulP_like_sulfate_transporter"/>
    <property type="match status" value="1"/>
</dbReference>
<organism evidence="4">
    <name type="scientific">Gongylonema pulchrum</name>
    <dbReference type="NCBI Taxonomy" id="637853"/>
    <lineage>
        <taxon>Eukaryota</taxon>
        <taxon>Metazoa</taxon>
        <taxon>Ecdysozoa</taxon>
        <taxon>Nematoda</taxon>
        <taxon>Chromadorea</taxon>
        <taxon>Rhabditida</taxon>
        <taxon>Spirurina</taxon>
        <taxon>Spiruromorpha</taxon>
        <taxon>Spiruroidea</taxon>
        <taxon>Gongylonematidae</taxon>
        <taxon>Gongylonema</taxon>
    </lineage>
</organism>
<dbReference type="InterPro" id="IPR036513">
    <property type="entry name" value="STAS_dom_sf"/>
</dbReference>
<keyword evidence="3" id="KW-1185">Reference proteome</keyword>
<feature type="domain" description="STAS" evidence="1">
    <location>
        <begin position="1"/>
        <end position="80"/>
    </location>
</feature>
<dbReference type="EMBL" id="UYRT01092493">
    <property type="protein sequence ID" value="VDN38150.1"/>
    <property type="molecule type" value="Genomic_DNA"/>
</dbReference>
<dbReference type="GO" id="GO:0055085">
    <property type="term" value="P:transmembrane transport"/>
    <property type="evidence" value="ECO:0007669"/>
    <property type="project" value="InterPro"/>
</dbReference>
<dbReference type="InterPro" id="IPR001902">
    <property type="entry name" value="SLC26A/SulP_fam"/>
</dbReference>
<evidence type="ECO:0000313" key="3">
    <source>
        <dbReference type="Proteomes" id="UP000271098"/>
    </source>
</evidence>
<protein>
    <submittedName>
        <fullName evidence="4">STAS domain-containing protein</fullName>
    </submittedName>
</protein>
<dbReference type="Proteomes" id="UP000271098">
    <property type="component" value="Unassembled WGS sequence"/>
</dbReference>
<name>A0A183EKA2_9BILA</name>
<accession>A0A183EKA2</accession>
<dbReference type="SUPFAM" id="SSF52091">
    <property type="entry name" value="SpoIIaa-like"/>
    <property type="match status" value="1"/>
</dbReference>
<dbReference type="OrthoDB" id="288203at2759"/>
<dbReference type="PROSITE" id="PS50801">
    <property type="entry name" value="STAS"/>
    <property type="match status" value="1"/>
</dbReference>
<evidence type="ECO:0000313" key="4">
    <source>
        <dbReference type="WBParaSite" id="GPUH_0002141901-mRNA-1"/>
    </source>
</evidence>